<evidence type="ECO:0000313" key="2">
    <source>
        <dbReference type="Proteomes" id="UP000266841"/>
    </source>
</evidence>
<evidence type="ECO:0000313" key="1">
    <source>
        <dbReference type="EMBL" id="EJK57152.1"/>
    </source>
</evidence>
<comment type="caution">
    <text evidence="1">The sequence shown here is derived from an EMBL/GenBank/DDBJ whole genome shotgun (WGS) entry which is preliminary data.</text>
</comment>
<feature type="non-terminal residue" evidence="1">
    <location>
        <position position="54"/>
    </location>
</feature>
<dbReference type="EMBL" id="AGNL01029313">
    <property type="protein sequence ID" value="EJK57152.1"/>
    <property type="molecule type" value="Genomic_DNA"/>
</dbReference>
<dbReference type="AlphaFoldDB" id="K0SEX6"/>
<keyword evidence="2" id="KW-1185">Reference proteome</keyword>
<name>K0SEX6_THAOC</name>
<gene>
    <name evidence="1" type="ORF">THAOC_22836</name>
</gene>
<proteinExistence type="predicted"/>
<dbReference type="Proteomes" id="UP000266841">
    <property type="component" value="Unassembled WGS sequence"/>
</dbReference>
<reference evidence="1 2" key="1">
    <citation type="journal article" date="2012" name="Genome Biol.">
        <title>Genome and low-iron response of an oceanic diatom adapted to chronic iron limitation.</title>
        <authorList>
            <person name="Lommer M."/>
            <person name="Specht M."/>
            <person name="Roy A.S."/>
            <person name="Kraemer L."/>
            <person name="Andreson R."/>
            <person name="Gutowska M.A."/>
            <person name="Wolf J."/>
            <person name="Bergner S.V."/>
            <person name="Schilhabel M.B."/>
            <person name="Klostermeier U.C."/>
            <person name="Beiko R.G."/>
            <person name="Rosenstiel P."/>
            <person name="Hippler M."/>
            <person name="Laroche J."/>
        </authorList>
    </citation>
    <scope>NUCLEOTIDE SEQUENCE [LARGE SCALE GENOMIC DNA]</scope>
    <source>
        <strain evidence="1 2">CCMP1005</strain>
    </source>
</reference>
<organism evidence="1 2">
    <name type="scientific">Thalassiosira oceanica</name>
    <name type="common">Marine diatom</name>
    <dbReference type="NCBI Taxonomy" id="159749"/>
    <lineage>
        <taxon>Eukaryota</taxon>
        <taxon>Sar</taxon>
        <taxon>Stramenopiles</taxon>
        <taxon>Ochrophyta</taxon>
        <taxon>Bacillariophyta</taxon>
        <taxon>Coscinodiscophyceae</taxon>
        <taxon>Thalassiosirophycidae</taxon>
        <taxon>Thalassiosirales</taxon>
        <taxon>Thalassiosiraceae</taxon>
        <taxon>Thalassiosira</taxon>
    </lineage>
</organism>
<accession>K0SEX6</accession>
<protein>
    <submittedName>
        <fullName evidence="1">Uncharacterized protein</fullName>
    </submittedName>
</protein>
<sequence>MFAVEDNEIESIGDVEEQGLVGDGTVIAEIGRKRGSSVATILVDAIELENNDVE</sequence>